<organism evidence="10 11">
    <name type="scientific">Tulasnella calospora MUT 4182</name>
    <dbReference type="NCBI Taxonomy" id="1051891"/>
    <lineage>
        <taxon>Eukaryota</taxon>
        <taxon>Fungi</taxon>
        <taxon>Dikarya</taxon>
        <taxon>Basidiomycota</taxon>
        <taxon>Agaricomycotina</taxon>
        <taxon>Agaricomycetes</taxon>
        <taxon>Cantharellales</taxon>
        <taxon>Tulasnellaceae</taxon>
        <taxon>Tulasnella</taxon>
    </lineage>
</organism>
<feature type="transmembrane region" description="Helical" evidence="9">
    <location>
        <begin position="6"/>
        <end position="26"/>
    </location>
</feature>
<name>A0A0C3L428_9AGAM</name>
<dbReference type="PANTHER" id="PTHR24305">
    <property type="entry name" value="CYTOCHROME P450"/>
    <property type="match status" value="1"/>
</dbReference>
<evidence type="ECO:0000256" key="3">
    <source>
        <dbReference type="ARBA" id="ARBA00010617"/>
    </source>
</evidence>
<dbReference type="GO" id="GO:0016705">
    <property type="term" value="F:oxidoreductase activity, acting on paired donors, with incorporation or reduction of molecular oxygen"/>
    <property type="evidence" value="ECO:0007669"/>
    <property type="project" value="InterPro"/>
</dbReference>
<evidence type="ECO:0000256" key="2">
    <source>
        <dbReference type="ARBA" id="ARBA00005179"/>
    </source>
</evidence>
<dbReference type="Pfam" id="PF00067">
    <property type="entry name" value="p450"/>
    <property type="match status" value="1"/>
</dbReference>
<dbReference type="STRING" id="1051891.A0A0C3L428"/>
<dbReference type="OrthoDB" id="3171356at2759"/>
<evidence type="ECO:0000256" key="9">
    <source>
        <dbReference type="SAM" id="Phobius"/>
    </source>
</evidence>
<dbReference type="HOGENOM" id="CLU_1225560_0_0_1"/>
<dbReference type="InterPro" id="IPR001128">
    <property type="entry name" value="Cyt_P450"/>
</dbReference>
<dbReference type="SUPFAM" id="SSF48264">
    <property type="entry name" value="Cytochrome P450"/>
    <property type="match status" value="1"/>
</dbReference>
<evidence type="ECO:0008006" key="12">
    <source>
        <dbReference type="Google" id="ProtNLM"/>
    </source>
</evidence>
<evidence type="ECO:0000256" key="6">
    <source>
        <dbReference type="ARBA" id="ARBA00023002"/>
    </source>
</evidence>
<evidence type="ECO:0000313" key="10">
    <source>
        <dbReference type="EMBL" id="KIO16372.1"/>
    </source>
</evidence>
<keyword evidence="9" id="KW-0812">Transmembrane</keyword>
<keyword evidence="9" id="KW-0472">Membrane</keyword>
<keyword evidence="11" id="KW-1185">Reference proteome</keyword>
<keyword evidence="5" id="KW-0479">Metal-binding</keyword>
<evidence type="ECO:0000256" key="4">
    <source>
        <dbReference type="ARBA" id="ARBA00022617"/>
    </source>
</evidence>
<evidence type="ECO:0000256" key="7">
    <source>
        <dbReference type="ARBA" id="ARBA00023004"/>
    </source>
</evidence>
<evidence type="ECO:0000256" key="8">
    <source>
        <dbReference type="ARBA" id="ARBA00023033"/>
    </source>
</evidence>
<dbReference type="GO" id="GO:0020037">
    <property type="term" value="F:heme binding"/>
    <property type="evidence" value="ECO:0007669"/>
    <property type="project" value="InterPro"/>
</dbReference>
<sequence>MDSLPVSPAVFICGAFATYTVGTWIYNLYFHPLRHVPGPWYSAISSTWLSVQDMSFRKALVIDELHQKYGPVVRIEPNVVAFLDPAATRFVYSATSKLPKSQFYKALLTNENDHAMTTLDPILHAPKKRAYAPHYTPNNLSLYEPEMREYTQLLLDKMDSYKGEKAFDCLVMFRRLLVDVIFVSSYGQRINSLKQWDIETFKEDSSSEIVTSINLFPIRVGFQNLQ</sequence>
<reference evidence="11" key="2">
    <citation type="submission" date="2015-01" db="EMBL/GenBank/DDBJ databases">
        <title>Evolutionary Origins and Diversification of the Mycorrhizal Mutualists.</title>
        <authorList>
            <consortium name="DOE Joint Genome Institute"/>
            <consortium name="Mycorrhizal Genomics Consortium"/>
            <person name="Kohler A."/>
            <person name="Kuo A."/>
            <person name="Nagy L.G."/>
            <person name="Floudas D."/>
            <person name="Copeland A."/>
            <person name="Barry K.W."/>
            <person name="Cichocki N."/>
            <person name="Veneault-Fourrey C."/>
            <person name="LaButti K."/>
            <person name="Lindquist E.A."/>
            <person name="Lipzen A."/>
            <person name="Lundell T."/>
            <person name="Morin E."/>
            <person name="Murat C."/>
            <person name="Riley R."/>
            <person name="Ohm R."/>
            <person name="Sun H."/>
            <person name="Tunlid A."/>
            <person name="Henrissat B."/>
            <person name="Grigoriev I.V."/>
            <person name="Hibbett D.S."/>
            <person name="Martin F."/>
        </authorList>
    </citation>
    <scope>NUCLEOTIDE SEQUENCE [LARGE SCALE GENOMIC DNA]</scope>
    <source>
        <strain evidence="11">MUT 4182</strain>
    </source>
</reference>
<keyword evidence="7" id="KW-0408">Iron</keyword>
<accession>A0A0C3L428</accession>
<keyword evidence="4" id="KW-0349">Heme</keyword>
<keyword evidence="9" id="KW-1133">Transmembrane helix</keyword>
<keyword evidence="8" id="KW-0503">Monooxygenase</keyword>
<dbReference type="PANTHER" id="PTHR24305:SF166">
    <property type="entry name" value="CYTOCHROME P450 12A4, MITOCHONDRIAL-RELATED"/>
    <property type="match status" value="1"/>
</dbReference>
<keyword evidence="6" id="KW-0560">Oxidoreductase</keyword>
<dbReference type="Proteomes" id="UP000054248">
    <property type="component" value="Unassembled WGS sequence"/>
</dbReference>
<comment type="cofactor">
    <cofactor evidence="1">
        <name>heme</name>
        <dbReference type="ChEBI" id="CHEBI:30413"/>
    </cofactor>
</comment>
<comment type="similarity">
    <text evidence="3">Belongs to the cytochrome P450 family.</text>
</comment>
<proteinExistence type="inferred from homology"/>
<reference evidence="10 11" key="1">
    <citation type="submission" date="2014-04" db="EMBL/GenBank/DDBJ databases">
        <authorList>
            <consortium name="DOE Joint Genome Institute"/>
            <person name="Kuo A."/>
            <person name="Girlanda M."/>
            <person name="Perotto S."/>
            <person name="Kohler A."/>
            <person name="Nagy L.G."/>
            <person name="Floudas D."/>
            <person name="Copeland A."/>
            <person name="Barry K.W."/>
            <person name="Cichocki N."/>
            <person name="Veneault-Fourrey C."/>
            <person name="LaButti K."/>
            <person name="Lindquist E.A."/>
            <person name="Lipzen A."/>
            <person name="Lundell T."/>
            <person name="Morin E."/>
            <person name="Murat C."/>
            <person name="Sun H."/>
            <person name="Tunlid A."/>
            <person name="Henrissat B."/>
            <person name="Grigoriev I.V."/>
            <person name="Hibbett D.S."/>
            <person name="Martin F."/>
            <person name="Nordberg H.P."/>
            <person name="Cantor M.N."/>
            <person name="Hua S.X."/>
        </authorList>
    </citation>
    <scope>NUCLEOTIDE SEQUENCE [LARGE SCALE GENOMIC DNA]</scope>
    <source>
        <strain evidence="10 11">MUT 4182</strain>
    </source>
</reference>
<dbReference type="GO" id="GO:0005506">
    <property type="term" value="F:iron ion binding"/>
    <property type="evidence" value="ECO:0007669"/>
    <property type="project" value="InterPro"/>
</dbReference>
<dbReference type="Gene3D" id="1.10.630.10">
    <property type="entry name" value="Cytochrome P450"/>
    <property type="match status" value="1"/>
</dbReference>
<protein>
    <recommendedName>
        <fullName evidence="12">Cytochrome P450</fullName>
    </recommendedName>
</protein>
<dbReference type="InterPro" id="IPR050121">
    <property type="entry name" value="Cytochrome_P450_monoxygenase"/>
</dbReference>
<evidence type="ECO:0000313" key="11">
    <source>
        <dbReference type="Proteomes" id="UP000054248"/>
    </source>
</evidence>
<evidence type="ECO:0000256" key="1">
    <source>
        <dbReference type="ARBA" id="ARBA00001971"/>
    </source>
</evidence>
<dbReference type="AlphaFoldDB" id="A0A0C3L428"/>
<evidence type="ECO:0000256" key="5">
    <source>
        <dbReference type="ARBA" id="ARBA00022723"/>
    </source>
</evidence>
<dbReference type="EMBL" id="KN823583">
    <property type="protein sequence ID" value="KIO16372.1"/>
    <property type="molecule type" value="Genomic_DNA"/>
</dbReference>
<dbReference type="InterPro" id="IPR036396">
    <property type="entry name" value="Cyt_P450_sf"/>
</dbReference>
<comment type="pathway">
    <text evidence="2">Secondary metabolite biosynthesis.</text>
</comment>
<gene>
    <name evidence="10" type="ORF">M407DRAFT_33975</name>
</gene>
<dbReference type="GO" id="GO:0004497">
    <property type="term" value="F:monooxygenase activity"/>
    <property type="evidence" value="ECO:0007669"/>
    <property type="project" value="UniProtKB-KW"/>
</dbReference>